<evidence type="ECO:0000256" key="7">
    <source>
        <dbReference type="ARBA" id="ARBA00023306"/>
    </source>
</evidence>
<comment type="function">
    <text evidence="9">Acts as a component of the essential kinetochore-associated NDC80 complex, which is required for chromosome segregation and spindle checkpoint activity.</text>
</comment>
<protein>
    <recommendedName>
        <fullName evidence="9">Kinetochore protein SPC25</fullName>
    </recommendedName>
</protein>
<evidence type="ECO:0000256" key="6">
    <source>
        <dbReference type="ARBA" id="ARBA00023054"/>
    </source>
</evidence>
<feature type="compositionally biased region" description="Basic residues" evidence="11">
    <location>
        <begin position="325"/>
        <end position="336"/>
    </location>
</feature>
<evidence type="ECO:0000259" key="12">
    <source>
        <dbReference type="Pfam" id="PF08234"/>
    </source>
</evidence>
<name>A0A7I8JU07_SPIIN</name>
<proteinExistence type="inferred from homology"/>
<dbReference type="Gene3D" id="3.30.457.50">
    <property type="entry name" value="Chromosome segregation protein Spc25"/>
    <property type="match status" value="1"/>
</dbReference>
<dbReference type="InterPro" id="IPR013255">
    <property type="entry name" value="Spc25_C"/>
</dbReference>
<keyword evidence="4 9" id="KW-0132">Cell division</keyword>
<evidence type="ECO:0000256" key="9">
    <source>
        <dbReference type="RuleBase" id="RU367150"/>
    </source>
</evidence>
<dbReference type="EMBL" id="CACRZD030000017">
    <property type="protein sequence ID" value="CAA6673093.1"/>
    <property type="molecule type" value="Genomic_DNA"/>
</dbReference>
<evidence type="ECO:0000256" key="4">
    <source>
        <dbReference type="ARBA" id="ARBA00022618"/>
    </source>
</evidence>
<comment type="subunit">
    <text evidence="9">Component of the NDC80 complex.</text>
</comment>
<evidence type="ECO:0000256" key="10">
    <source>
        <dbReference type="SAM" id="Coils"/>
    </source>
</evidence>
<dbReference type="InterPro" id="IPR045143">
    <property type="entry name" value="Spc25"/>
</dbReference>
<keyword evidence="6 10" id="KW-0175">Coiled coil</keyword>
<keyword evidence="3 9" id="KW-0158">Chromosome</keyword>
<evidence type="ECO:0000256" key="8">
    <source>
        <dbReference type="ARBA" id="ARBA00023328"/>
    </source>
</evidence>
<dbReference type="CDD" id="cd23784">
    <property type="entry name" value="RWD_Spc25"/>
    <property type="match status" value="1"/>
</dbReference>
<evidence type="ECO:0000256" key="2">
    <source>
        <dbReference type="ARBA" id="ARBA00006379"/>
    </source>
</evidence>
<evidence type="ECO:0000256" key="11">
    <source>
        <dbReference type="SAM" id="MobiDB-lite"/>
    </source>
</evidence>
<keyword evidence="7 9" id="KW-0131">Cell cycle</keyword>
<keyword evidence="9" id="KW-0539">Nucleus</keyword>
<gene>
    <name evidence="13" type="ORF">SI7747_17019509</name>
</gene>
<keyword evidence="9" id="KW-0995">Kinetochore</keyword>
<dbReference type="EMBL" id="LR743604">
    <property type="protein sequence ID" value="CAA2634044.1"/>
    <property type="molecule type" value="Genomic_DNA"/>
</dbReference>
<comment type="subcellular location">
    <subcellularLocation>
        <location evidence="1">Chromosome</location>
        <location evidence="1">Centromere</location>
    </subcellularLocation>
    <subcellularLocation>
        <location evidence="9">Nucleus</location>
    </subcellularLocation>
    <subcellularLocation>
        <location evidence="9">Chromosome</location>
        <location evidence="9">Centromere</location>
        <location evidence="9">Kinetochore</location>
    </subcellularLocation>
</comment>
<dbReference type="FunFam" id="3.30.457.50:FF:000001">
    <property type="entry name" value="Probable kinetochore protein spc25"/>
    <property type="match status" value="1"/>
</dbReference>
<evidence type="ECO:0000313" key="13">
    <source>
        <dbReference type="EMBL" id="CAA2634044.1"/>
    </source>
</evidence>
<dbReference type="PANTHER" id="PTHR14281">
    <property type="entry name" value="KINETOCHORE PROTEIN SPC25-RELATED"/>
    <property type="match status" value="1"/>
</dbReference>
<accession>A0A7I8JU07</accession>
<evidence type="ECO:0000256" key="5">
    <source>
        <dbReference type="ARBA" id="ARBA00022776"/>
    </source>
</evidence>
<evidence type="ECO:0000256" key="1">
    <source>
        <dbReference type="ARBA" id="ARBA00004584"/>
    </source>
</evidence>
<dbReference type="GO" id="GO:0007059">
    <property type="term" value="P:chromosome segregation"/>
    <property type="evidence" value="ECO:0007669"/>
    <property type="project" value="InterPro"/>
</dbReference>
<dbReference type="GO" id="GO:0031262">
    <property type="term" value="C:Ndc80 complex"/>
    <property type="evidence" value="ECO:0007669"/>
    <property type="project" value="InterPro"/>
</dbReference>
<keyword evidence="14" id="KW-1185">Reference proteome</keyword>
<evidence type="ECO:0000256" key="3">
    <source>
        <dbReference type="ARBA" id="ARBA00022454"/>
    </source>
</evidence>
<sequence>MQGGTEPHPVYRKMVDLRLLCEQEIRNHRQKADDAAGAFRRALLSIRARAEENIADREKLADTKLYLKELEDDLREALIVKSCKEARHVVTVESLSTAKARTEDLRKTVEKQRSRKVEYESIVSLAMEALNQDNSKDVVDTEGTEEAILWYTKVLGFRIEGGEGVKFIFDKIDLENPDKEYSFTIRLNGDTYTLLQCDPSVEDAKVLLNELNQTNGLFKFVRAMRKKFKLLQMMSRFWQSVICVLFMSHWAGILPATSTVHSELSTDSISSPPASADHGRSDFSNLQSDSEAVLREKKHHSRKEANHGYSARRASQSKSVDALRRSPRRKKSFIIG</sequence>
<feature type="domain" description="Chromosome segregation protein Spc25 C-terminal" evidence="12">
    <location>
        <begin position="161"/>
        <end position="229"/>
    </location>
</feature>
<feature type="coiled-coil region" evidence="10">
    <location>
        <begin position="67"/>
        <end position="115"/>
    </location>
</feature>
<dbReference type="Proteomes" id="UP001189122">
    <property type="component" value="Unassembled WGS sequence"/>
</dbReference>
<comment type="similarity">
    <text evidence="2 9">Belongs to the SPC25 family.</text>
</comment>
<dbReference type="GO" id="GO:0005634">
    <property type="term" value="C:nucleus"/>
    <property type="evidence" value="ECO:0007669"/>
    <property type="project" value="UniProtKB-SubCell"/>
</dbReference>
<feature type="compositionally biased region" description="Polar residues" evidence="11">
    <location>
        <begin position="264"/>
        <end position="273"/>
    </location>
</feature>
<keyword evidence="5 9" id="KW-0498">Mitosis</keyword>
<feature type="region of interest" description="Disordered" evidence="11">
    <location>
        <begin position="264"/>
        <end position="336"/>
    </location>
</feature>
<dbReference type="Pfam" id="PF08234">
    <property type="entry name" value="Spindle_Spc25"/>
    <property type="match status" value="1"/>
</dbReference>
<dbReference type="PANTHER" id="PTHR14281:SF0">
    <property type="entry name" value="KINETOCHORE PROTEIN SPC25"/>
    <property type="match status" value="1"/>
</dbReference>
<dbReference type="GO" id="GO:0051301">
    <property type="term" value="P:cell division"/>
    <property type="evidence" value="ECO:0007669"/>
    <property type="project" value="UniProtKB-UniRule"/>
</dbReference>
<reference evidence="13 14" key="1">
    <citation type="submission" date="2019-12" db="EMBL/GenBank/DDBJ databases">
        <authorList>
            <person name="Scholz U."/>
            <person name="Mascher M."/>
            <person name="Fiebig A."/>
        </authorList>
    </citation>
    <scope>NUCLEOTIDE SEQUENCE</scope>
</reference>
<dbReference type="AlphaFoldDB" id="A0A7I8JU07"/>
<organism evidence="13">
    <name type="scientific">Spirodela intermedia</name>
    <name type="common">Intermediate duckweed</name>
    <dbReference type="NCBI Taxonomy" id="51605"/>
    <lineage>
        <taxon>Eukaryota</taxon>
        <taxon>Viridiplantae</taxon>
        <taxon>Streptophyta</taxon>
        <taxon>Embryophyta</taxon>
        <taxon>Tracheophyta</taxon>
        <taxon>Spermatophyta</taxon>
        <taxon>Magnoliopsida</taxon>
        <taxon>Liliopsida</taxon>
        <taxon>Araceae</taxon>
        <taxon>Lemnoideae</taxon>
        <taxon>Spirodela</taxon>
    </lineage>
</organism>
<keyword evidence="8 9" id="KW-0137">Centromere</keyword>
<evidence type="ECO:0000313" key="14">
    <source>
        <dbReference type="Proteomes" id="UP001189122"/>
    </source>
</evidence>